<dbReference type="NCBIfam" id="TIGR01494">
    <property type="entry name" value="ATPase_P-type"/>
    <property type="match status" value="2"/>
</dbReference>
<keyword evidence="2 6" id="KW-0812">Transmembrane</keyword>
<keyword evidence="9" id="KW-1185">Reference proteome</keyword>
<dbReference type="Proteomes" id="UP000636755">
    <property type="component" value="Unassembled WGS sequence"/>
</dbReference>
<comment type="subcellular location">
    <subcellularLocation>
        <location evidence="1">Membrane</location>
        <topology evidence="1">Multi-pass membrane protein</topology>
    </subcellularLocation>
</comment>
<evidence type="ECO:0000259" key="7">
    <source>
        <dbReference type="Pfam" id="PF00122"/>
    </source>
</evidence>
<dbReference type="RefSeq" id="WP_186934692.1">
    <property type="nucleotide sequence ID" value="NZ_JACOPS010000001.1"/>
</dbReference>
<dbReference type="Pfam" id="PF00122">
    <property type="entry name" value="E1-E2_ATPase"/>
    <property type="match status" value="1"/>
</dbReference>
<dbReference type="InterPro" id="IPR001757">
    <property type="entry name" value="P_typ_ATPase"/>
</dbReference>
<evidence type="ECO:0000256" key="6">
    <source>
        <dbReference type="SAM" id="Phobius"/>
    </source>
</evidence>
<dbReference type="PANTHER" id="PTHR42861">
    <property type="entry name" value="CALCIUM-TRANSPORTING ATPASE"/>
    <property type="match status" value="1"/>
</dbReference>
<organism evidence="8 9">
    <name type="scientific">Ruminococcus intestinalis</name>
    <dbReference type="NCBI Taxonomy" id="2763066"/>
    <lineage>
        <taxon>Bacteria</taxon>
        <taxon>Bacillati</taxon>
        <taxon>Bacillota</taxon>
        <taxon>Clostridia</taxon>
        <taxon>Eubacteriales</taxon>
        <taxon>Oscillospiraceae</taxon>
        <taxon>Ruminococcus</taxon>
    </lineage>
</organism>
<evidence type="ECO:0000256" key="5">
    <source>
        <dbReference type="ARBA" id="ARBA00023136"/>
    </source>
</evidence>
<dbReference type="SUPFAM" id="SSF81665">
    <property type="entry name" value="Calcium ATPase, transmembrane domain M"/>
    <property type="match status" value="1"/>
</dbReference>
<feature type="transmembrane region" description="Helical" evidence="6">
    <location>
        <begin position="649"/>
        <end position="672"/>
    </location>
</feature>
<dbReference type="PROSITE" id="PS00154">
    <property type="entry name" value="ATPASE_E1_E2"/>
    <property type="match status" value="1"/>
</dbReference>
<dbReference type="InterPro" id="IPR018303">
    <property type="entry name" value="ATPase_P-typ_P_site"/>
</dbReference>
<feature type="transmembrane region" description="Helical" evidence="6">
    <location>
        <begin position="208"/>
        <end position="228"/>
    </location>
</feature>
<feature type="transmembrane region" description="Helical" evidence="6">
    <location>
        <begin position="41"/>
        <end position="59"/>
    </location>
</feature>
<feature type="domain" description="P-type ATPase A" evidence="7">
    <location>
        <begin position="95"/>
        <end position="192"/>
    </location>
</feature>
<evidence type="ECO:0000256" key="1">
    <source>
        <dbReference type="ARBA" id="ARBA00004141"/>
    </source>
</evidence>
<protein>
    <submittedName>
        <fullName evidence="8">HAD-IC family P-type ATPase</fullName>
    </submittedName>
</protein>
<dbReference type="InterPro" id="IPR023299">
    <property type="entry name" value="ATPase_P-typ_cyto_dom_N"/>
</dbReference>
<evidence type="ECO:0000313" key="9">
    <source>
        <dbReference type="Proteomes" id="UP000636755"/>
    </source>
</evidence>
<dbReference type="InterPro" id="IPR044492">
    <property type="entry name" value="P_typ_ATPase_HD_dom"/>
</dbReference>
<evidence type="ECO:0000313" key="8">
    <source>
        <dbReference type="EMBL" id="MBC5727362.1"/>
    </source>
</evidence>
<feature type="transmembrane region" description="Helical" evidence="6">
    <location>
        <begin position="589"/>
        <end position="611"/>
    </location>
</feature>
<dbReference type="SFLD" id="SFLDS00003">
    <property type="entry name" value="Haloacid_Dehalogenase"/>
    <property type="match status" value="1"/>
</dbReference>
<feature type="transmembrane region" description="Helical" evidence="6">
    <location>
        <begin position="65"/>
        <end position="83"/>
    </location>
</feature>
<dbReference type="Gene3D" id="3.40.50.1000">
    <property type="entry name" value="HAD superfamily/HAD-like"/>
    <property type="match status" value="1"/>
</dbReference>
<dbReference type="SUPFAM" id="SSF81653">
    <property type="entry name" value="Calcium ATPase, transduction domain A"/>
    <property type="match status" value="1"/>
</dbReference>
<feature type="transmembrane region" description="Helical" evidence="6">
    <location>
        <begin position="248"/>
        <end position="272"/>
    </location>
</feature>
<feature type="transmembrane region" description="Helical" evidence="6">
    <location>
        <begin position="743"/>
        <end position="764"/>
    </location>
</feature>
<dbReference type="Gene3D" id="3.40.1110.10">
    <property type="entry name" value="Calcium-transporting ATPase, cytoplasmic domain N"/>
    <property type="match status" value="1"/>
</dbReference>
<dbReference type="Pfam" id="PF00702">
    <property type="entry name" value="Hydrolase"/>
    <property type="match status" value="1"/>
</dbReference>
<keyword evidence="3" id="KW-1278">Translocase</keyword>
<keyword evidence="4 6" id="KW-1133">Transmembrane helix</keyword>
<name>A0ABR7HIM6_9FIRM</name>
<feature type="transmembrane region" description="Helical" evidence="6">
    <location>
        <begin position="684"/>
        <end position="705"/>
    </location>
</feature>
<dbReference type="PRINTS" id="PR00119">
    <property type="entry name" value="CATATPASE"/>
</dbReference>
<proteinExistence type="predicted"/>
<feature type="transmembrane region" description="Helical" evidence="6">
    <location>
        <begin position="712"/>
        <end position="737"/>
    </location>
</feature>
<gene>
    <name evidence="8" type="ORF">H8R91_02215</name>
</gene>
<evidence type="ECO:0000256" key="4">
    <source>
        <dbReference type="ARBA" id="ARBA00022989"/>
    </source>
</evidence>
<dbReference type="InterPro" id="IPR008250">
    <property type="entry name" value="ATPase_P-typ_transduc_dom_A_sf"/>
</dbReference>
<dbReference type="SFLD" id="SFLDF00027">
    <property type="entry name" value="p-type_atpase"/>
    <property type="match status" value="1"/>
</dbReference>
<dbReference type="EMBL" id="JACOPS010000001">
    <property type="protein sequence ID" value="MBC5727362.1"/>
    <property type="molecule type" value="Genomic_DNA"/>
</dbReference>
<dbReference type="InterPro" id="IPR036412">
    <property type="entry name" value="HAD-like_sf"/>
</dbReference>
<dbReference type="InterPro" id="IPR023298">
    <property type="entry name" value="ATPase_P-typ_TM_dom_sf"/>
</dbReference>
<dbReference type="Gene3D" id="2.70.150.10">
    <property type="entry name" value="Calcium-transporting ATPase, cytoplasmic transduction domain A"/>
    <property type="match status" value="1"/>
</dbReference>
<accession>A0ABR7HIM6</accession>
<sequence length="776" mass="85057">MDTNLKGLTSQEVSRRVAEGKINITSNLKTKSIGRIFRDNICTLFNAINVVLLAALAFVGSYKNMLFIGIMIANTTIGIVQEIRSKKSVDKLTILSEKKVTVVRDGRECEISRDEIVQDDVVVLSRGSQIPADCIVCEGECKVNESLLTGESDLIEKKVGDELLSGSFISLGKCYAKANKVGAESYAAKINDEAKYIKKVNSEILRSFNFIIKICTFILFPVGIAFFIRQFGINDGDLQATVVSTVAALLGMIPKGMILLTSSVLAVSIIRLTRKKVLVQEMYCIETLARVDVLCLDKTGTLTTDEMNVTDVITMCNKEEIGTALASIAKYSDDKNATLLAIEKYAKGQKHIGCKKFYPFSSETKWSGGDFDNGKSYVMGAAEFIFKDKNKYKEVFDTIESINDTVRIIVLASSEKSLGNGLPDDITPLAVVLIKDKLRENVNNTINYFKEQGVALKVISGDSVKTVQNIAKDTGITGAENAIDMTTVKTQEELEKAAENCSVFGRVTPQQKKQLVIALKKKGHSVAMTGDGVNDVLALKEADCSIAMAAGSDAARNVSQLVLVNNDFASMPGVVAEGRRTINNLERSSALYIVKTIYTIILSVFFIFFHMPYPFEPIHFSLVGALTVGLPSFVLALQPNKNRIKGNFTYNIIARAVPAAFCTVLNIIGMAVITKFTTLAPDEYSTICVYMTALCAYMLILRLSYPFNALRIAMLTVSAVGIVLGCVFFAGFFSLVWLSVDGLILFGLLSAFTIVSFNLLYNYAEKLIEKNKNKYK</sequence>
<evidence type="ECO:0000256" key="3">
    <source>
        <dbReference type="ARBA" id="ARBA00022967"/>
    </source>
</evidence>
<reference evidence="8 9" key="1">
    <citation type="submission" date="2020-08" db="EMBL/GenBank/DDBJ databases">
        <title>Genome public.</title>
        <authorList>
            <person name="Liu C."/>
            <person name="Sun Q."/>
        </authorList>
    </citation>
    <scope>NUCLEOTIDE SEQUENCE [LARGE SCALE GENOMIC DNA]</scope>
    <source>
        <strain evidence="8 9">NSJ-71</strain>
    </source>
</reference>
<evidence type="ECO:0000256" key="2">
    <source>
        <dbReference type="ARBA" id="ARBA00022692"/>
    </source>
</evidence>
<dbReference type="InterPro" id="IPR059000">
    <property type="entry name" value="ATPase_P-type_domA"/>
</dbReference>
<dbReference type="SUPFAM" id="SSF56784">
    <property type="entry name" value="HAD-like"/>
    <property type="match status" value="1"/>
</dbReference>
<dbReference type="SFLD" id="SFLDG00002">
    <property type="entry name" value="C1.7:_P-type_atpase_like"/>
    <property type="match status" value="1"/>
</dbReference>
<dbReference type="Gene3D" id="1.20.1110.10">
    <property type="entry name" value="Calcium-transporting ATPase, transmembrane domain"/>
    <property type="match status" value="1"/>
</dbReference>
<comment type="caution">
    <text evidence="8">The sequence shown here is derived from an EMBL/GenBank/DDBJ whole genome shotgun (WGS) entry which is preliminary data.</text>
</comment>
<feature type="transmembrane region" description="Helical" evidence="6">
    <location>
        <begin position="617"/>
        <end position="637"/>
    </location>
</feature>
<keyword evidence="5 6" id="KW-0472">Membrane</keyword>
<dbReference type="InterPro" id="IPR023214">
    <property type="entry name" value="HAD_sf"/>
</dbReference>